<sequence length="271" mass="32077">MEEKPFEFKYFVIDDMYRDVLNSDDTFVESLTECWVSLCGYINSDTILSIMIVSEIFAVTIANDAEVHADDVKDIEKLLKLYNTLNVKNLLISSEYEYLKEDMKIIEYFYEKSKDVIKEGFPRRASDFFEEIPKFYVEKVLLGEDPNHRLENITEDNSFELTYLIYAYYYRGIFKDKLTRQEAFDRCFEKFKKYFEEDSIKTVITVAALTDILVWRNGKSIILTKKMVHFQRKAVKIYDSLDVKNILDGDRLEFLEDSMLDIRSLSKNEGD</sequence>
<dbReference type="OrthoDB" id="2069097at2"/>
<reference evidence="1 2" key="1">
    <citation type="submission" date="2016-10" db="EMBL/GenBank/DDBJ databases">
        <authorList>
            <person name="de Groot N.N."/>
        </authorList>
    </citation>
    <scope>NUCLEOTIDE SEQUENCE [LARGE SCALE GENOMIC DNA]</scope>
    <source>
        <strain evidence="1 2">DSM 14045</strain>
    </source>
</reference>
<proteinExistence type="predicted"/>
<evidence type="ECO:0000313" key="1">
    <source>
        <dbReference type="EMBL" id="SDX95163.1"/>
    </source>
</evidence>
<name>A0A1H3FVP4_9FIRM</name>
<organism evidence="1 2">
    <name type="scientific">Lachnobacterium bovis DSM 14045</name>
    <dbReference type="NCBI Taxonomy" id="1122142"/>
    <lineage>
        <taxon>Bacteria</taxon>
        <taxon>Bacillati</taxon>
        <taxon>Bacillota</taxon>
        <taxon>Clostridia</taxon>
        <taxon>Lachnospirales</taxon>
        <taxon>Lachnospiraceae</taxon>
        <taxon>Lachnobacterium</taxon>
    </lineage>
</organism>
<keyword evidence="2" id="KW-1185">Reference proteome</keyword>
<evidence type="ECO:0000313" key="2">
    <source>
        <dbReference type="Proteomes" id="UP000183918"/>
    </source>
</evidence>
<dbReference type="EMBL" id="FNPG01000005">
    <property type="protein sequence ID" value="SDX95163.1"/>
    <property type="molecule type" value="Genomic_DNA"/>
</dbReference>
<dbReference type="RefSeq" id="WP_074715733.1">
    <property type="nucleotide sequence ID" value="NZ_FNPG01000005.1"/>
</dbReference>
<accession>A0A1H3FVP4</accession>
<dbReference type="AlphaFoldDB" id="A0A1H3FVP4"/>
<protein>
    <submittedName>
        <fullName evidence="1">Uncharacterized protein</fullName>
    </submittedName>
</protein>
<dbReference type="Proteomes" id="UP000183918">
    <property type="component" value="Unassembled WGS sequence"/>
</dbReference>
<dbReference type="STRING" id="1122142.SAMN02910414_00405"/>
<gene>
    <name evidence="1" type="ORF">SAMN02910414_00405</name>
</gene>